<reference evidence="6 7" key="1">
    <citation type="journal article" date="2011" name="J. Microbiol.">
        <title>Gramella jeungdoensis sp. nov., isolated from a solar saltern in Korea.</title>
        <authorList>
            <person name="Joung Y."/>
            <person name="Kim H."/>
            <person name="Jang T."/>
            <person name="Ahn T.S."/>
            <person name="Joh K."/>
        </authorList>
    </citation>
    <scope>NUCLEOTIDE SEQUENCE [LARGE SCALE GENOMIC DNA]</scope>
    <source>
        <strain evidence="6 7">KCTC 23123</strain>
    </source>
</reference>
<proteinExistence type="predicted"/>
<dbReference type="EMBL" id="SNQI01000002">
    <property type="protein sequence ID" value="TEW75344.1"/>
    <property type="molecule type" value="Genomic_DNA"/>
</dbReference>
<dbReference type="GO" id="GO:0016491">
    <property type="term" value="F:oxidoreductase activity"/>
    <property type="evidence" value="ECO:0007669"/>
    <property type="project" value="InterPro"/>
</dbReference>
<accession>A0A4Y8ATZ1</accession>
<name>A0A4Y8ATZ1_9FLAO</name>
<dbReference type="Proteomes" id="UP000298517">
    <property type="component" value="Unassembled WGS sequence"/>
</dbReference>
<dbReference type="InterPro" id="IPR013740">
    <property type="entry name" value="Redoxin"/>
</dbReference>
<dbReference type="SUPFAM" id="SSF52833">
    <property type="entry name" value="Thioredoxin-like"/>
    <property type="match status" value="1"/>
</dbReference>
<feature type="domain" description="Thioredoxin" evidence="5">
    <location>
        <begin position="312"/>
        <end position="456"/>
    </location>
</feature>
<keyword evidence="3" id="KW-1015">Disulfide bond</keyword>
<comment type="subcellular location">
    <subcellularLocation>
        <location evidence="1">Cell envelope</location>
    </subcellularLocation>
</comment>
<dbReference type="GO" id="GO:0030313">
    <property type="term" value="C:cell envelope"/>
    <property type="evidence" value="ECO:0007669"/>
    <property type="project" value="UniProtKB-SubCell"/>
</dbReference>
<protein>
    <submittedName>
        <fullName evidence="6">TlpA family protein disulfide reductase</fullName>
    </submittedName>
</protein>
<keyword evidence="4" id="KW-0676">Redox-active center</keyword>
<dbReference type="PROSITE" id="PS51352">
    <property type="entry name" value="THIOREDOXIN_2"/>
    <property type="match status" value="1"/>
</dbReference>
<organism evidence="6 7">
    <name type="scientific">Gramella jeungdoensis</name>
    <dbReference type="NCBI Taxonomy" id="708091"/>
    <lineage>
        <taxon>Bacteria</taxon>
        <taxon>Pseudomonadati</taxon>
        <taxon>Bacteroidota</taxon>
        <taxon>Flavobacteriia</taxon>
        <taxon>Flavobacteriales</taxon>
        <taxon>Flavobacteriaceae</taxon>
        <taxon>Christiangramia</taxon>
    </lineage>
</organism>
<dbReference type="GO" id="GO:0017004">
    <property type="term" value="P:cytochrome complex assembly"/>
    <property type="evidence" value="ECO:0007669"/>
    <property type="project" value="UniProtKB-KW"/>
</dbReference>
<dbReference type="InterPro" id="IPR050553">
    <property type="entry name" value="Thioredoxin_ResA/DsbE_sf"/>
</dbReference>
<dbReference type="PROSITE" id="PS51257">
    <property type="entry name" value="PROKAR_LIPOPROTEIN"/>
    <property type="match status" value="1"/>
</dbReference>
<evidence type="ECO:0000313" key="6">
    <source>
        <dbReference type="EMBL" id="TEW75344.1"/>
    </source>
</evidence>
<dbReference type="AlphaFoldDB" id="A0A4Y8ATZ1"/>
<dbReference type="RefSeq" id="WP_134247714.1">
    <property type="nucleotide sequence ID" value="NZ_SNQI01000002.1"/>
</dbReference>
<dbReference type="InterPro" id="IPR013766">
    <property type="entry name" value="Thioredoxin_domain"/>
</dbReference>
<dbReference type="CDD" id="cd02966">
    <property type="entry name" value="TlpA_like_family"/>
    <property type="match status" value="1"/>
</dbReference>
<dbReference type="PANTHER" id="PTHR42852:SF6">
    <property type="entry name" value="THIOL:DISULFIDE INTERCHANGE PROTEIN DSBE"/>
    <property type="match status" value="1"/>
</dbReference>
<gene>
    <name evidence="6" type="ORF">E2488_07485</name>
</gene>
<comment type="caution">
    <text evidence="6">The sequence shown here is derived from an EMBL/GenBank/DDBJ whole genome shotgun (WGS) entry which is preliminary data.</text>
</comment>
<dbReference type="Pfam" id="PF08534">
    <property type="entry name" value="Redoxin"/>
    <property type="match status" value="1"/>
</dbReference>
<evidence type="ECO:0000256" key="3">
    <source>
        <dbReference type="ARBA" id="ARBA00023157"/>
    </source>
</evidence>
<keyword evidence="2" id="KW-0201">Cytochrome c-type biogenesis</keyword>
<dbReference type="Gene3D" id="3.40.30.10">
    <property type="entry name" value="Glutaredoxin"/>
    <property type="match status" value="1"/>
</dbReference>
<evidence type="ECO:0000256" key="1">
    <source>
        <dbReference type="ARBA" id="ARBA00004196"/>
    </source>
</evidence>
<evidence type="ECO:0000256" key="2">
    <source>
        <dbReference type="ARBA" id="ARBA00022748"/>
    </source>
</evidence>
<dbReference type="InterPro" id="IPR036249">
    <property type="entry name" value="Thioredoxin-like_sf"/>
</dbReference>
<evidence type="ECO:0000259" key="5">
    <source>
        <dbReference type="PROSITE" id="PS51352"/>
    </source>
</evidence>
<evidence type="ECO:0000256" key="4">
    <source>
        <dbReference type="ARBA" id="ARBA00023284"/>
    </source>
</evidence>
<dbReference type="PANTHER" id="PTHR42852">
    <property type="entry name" value="THIOL:DISULFIDE INTERCHANGE PROTEIN DSBE"/>
    <property type="match status" value="1"/>
</dbReference>
<evidence type="ECO:0000313" key="7">
    <source>
        <dbReference type="Proteomes" id="UP000298517"/>
    </source>
</evidence>
<dbReference type="OrthoDB" id="743079at2"/>
<sequence>MKKIVFFIAALAIISCNEEPKIDYAILSGKIANPVAKQLTINSAERPIKTIEVSDDGTFIDTLTVTTGYYILSDGKNKASLYLDSGNTVNINFDANDFENTLELTGAGSEISNYLISKRAKSKELAGEGIDIYLLEEDAYKAKINEIKTASEDLLAATAGVSEEFKEKEKRNIYYTYLGFVDKYQLYHSHYSKKKDFKVSDDFLKELETIEYNNEEDFLFSSNYENLVNAHYHKEARKLAEQDSIPNDIAFLKTAAGITNETIKNKLLYVNSKNNITYTDQLEDFYTLFMSASTNEEHKKEITESYNKLKTVSKGQPSPKFENYENFNGGTTSLDDLKGKFVYVDVWATWCGPCKAEIPFLKEVEAKYHNKNIEFVSISVDVEKDYEKWRTMIEEEDLKGIQLFSDKNWKSDFVTGYLIKGIPRFILIDPNGNIISSNAPRPSSEKLIELFDEYKI</sequence>
<keyword evidence="7" id="KW-1185">Reference proteome</keyword>